<dbReference type="GeneID" id="97049271"/>
<dbReference type="Proteomes" id="UP000304880">
    <property type="component" value="Unassembled WGS sequence"/>
</dbReference>
<dbReference type="EMBL" id="VDDC01000007">
    <property type="protein sequence ID" value="TNH40716.1"/>
    <property type="molecule type" value="Genomic_DNA"/>
</dbReference>
<gene>
    <name evidence="1" type="ORF">FHD67_03625</name>
</gene>
<dbReference type="AlphaFoldDB" id="A0A5C4R9R6"/>
<proteinExistence type="predicted"/>
<comment type="caution">
    <text evidence="1">The sequence shown here is derived from an EMBL/GenBank/DDBJ whole genome shotgun (WGS) entry which is preliminary data.</text>
</comment>
<name>A0A5C4R9R6_9RHOB</name>
<evidence type="ECO:0000313" key="1">
    <source>
        <dbReference type="EMBL" id="TNH40716.1"/>
    </source>
</evidence>
<dbReference type="RefSeq" id="WP_046000672.1">
    <property type="nucleotide sequence ID" value="NZ_VDDC01000007.1"/>
</dbReference>
<organism evidence="1 2">
    <name type="scientific">Paracoccus haeundaensis</name>
    <dbReference type="NCBI Taxonomy" id="225362"/>
    <lineage>
        <taxon>Bacteria</taxon>
        <taxon>Pseudomonadati</taxon>
        <taxon>Pseudomonadota</taxon>
        <taxon>Alphaproteobacteria</taxon>
        <taxon>Rhodobacterales</taxon>
        <taxon>Paracoccaceae</taxon>
        <taxon>Paracoccus</taxon>
    </lineage>
</organism>
<sequence>MSLALFKLESFSNAVAARVEVTYTQADLDQAFADGVAQASAQAQDDQLRALSASLEQVAAGLAADETRRRQMRQEAVDALAPILHQVLDLMAPPLSSRRLEEALQAELTHLAQRATPVGLRIACSDRLADMVRRCLAQAGLEGIEIAPVPQDLITVSLQGGHIDFTPDSIAGDIRALIAEITQEDSTWTH</sequence>
<protein>
    <submittedName>
        <fullName evidence="1">Uncharacterized protein</fullName>
    </submittedName>
</protein>
<reference evidence="1 2" key="1">
    <citation type="submission" date="2019-06" db="EMBL/GenBank/DDBJ databases">
        <authorList>
            <person name="Li J."/>
        </authorList>
    </citation>
    <scope>NUCLEOTIDE SEQUENCE [LARGE SCALE GENOMIC DNA]</scope>
    <source>
        <strain evidence="1 2">CGMCC 1.8012</strain>
    </source>
</reference>
<keyword evidence="2" id="KW-1185">Reference proteome</keyword>
<accession>A0A5C4R9R6</accession>
<evidence type="ECO:0000313" key="2">
    <source>
        <dbReference type="Proteomes" id="UP000304880"/>
    </source>
</evidence>